<dbReference type="AlphaFoldDB" id="A0A0F0L2X3"/>
<proteinExistence type="predicted"/>
<sequence length="242" mass="27701">MPNPYDDDLSTLQGLNFIQDSDSAKHLLAYGVRALRTAAFIETTRDPIMTMLSIGVEKMLKLGLGLNHIAESRTWLPLNVLKNEYRHNIVKMETLLREAIRDNVGRATNRYWVDEALAAVENDPVWLPLVAALNRYGQEGRFYYLDALAENPQREESPQVFWDAAERIALENEPELEALFHRMIADYSLSDEFYRRLNERMADSLQRYWDLVAMAGVQGVLGDRGSGWGHDFKNVGRQIIGD</sequence>
<dbReference type="PATRIC" id="fig|82380.11.peg.2588"/>
<comment type="caution">
    <text evidence="1">The sequence shown here is derived from an EMBL/GenBank/DDBJ whole genome shotgun (WGS) entry which is preliminary data.</text>
</comment>
<gene>
    <name evidence="1" type="ORF">RS83_02550</name>
</gene>
<dbReference type="OrthoDB" id="3265421at2"/>
<name>A0A0F0L2X3_9MICO</name>
<dbReference type="RefSeq" id="WP_045279914.1">
    <property type="nucleotide sequence ID" value="NZ_JYIW01000026.1"/>
</dbReference>
<dbReference type="EMBL" id="JYIW01000026">
    <property type="protein sequence ID" value="KJL27502.1"/>
    <property type="molecule type" value="Genomic_DNA"/>
</dbReference>
<reference evidence="1 2" key="1">
    <citation type="submission" date="2015-02" db="EMBL/GenBank/DDBJ databases">
        <title>Draft genome sequences of ten Microbacterium spp. with emphasis on heavy metal contaminated environments.</title>
        <authorList>
            <person name="Corretto E."/>
        </authorList>
    </citation>
    <scope>NUCLEOTIDE SEQUENCE [LARGE SCALE GENOMIC DNA]</scope>
    <source>
        <strain evidence="1 2">BEL4b</strain>
    </source>
</reference>
<protein>
    <submittedName>
        <fullName evidence="1">Uncharacterized protein</fullName>
    </submittedName>
</protein>
<evidence type="ECO:0000313" key="2">
    <source>
        <dbReference type="Proteomes" id="UP000033640"/>
    </source>
</evidence>
<evidence type="ECO:0000313" key="1">
    <source>
        <dbReference type="EMBL" id="KJL27502.1"/>
    </source>
</evidence>
<organism evidence="1 2">
    <name type="scientific">Microbacterium oxydans</name>
    <dbReference type="NCBI Taxonomy" id="82380"/>
    <lineage>
        <taxon>Bacteria</taxon>
        <taxon>Bacillati</taxon>
        <taxon>Actinomycetota</taxon>
        <taxon>Actinomycetes</taxon>
        <taxon>Micrococcales</taxon>
        <taxon>Microbacteriaceae</taxon>
        <taxon>Microbacterium</taxon>
    </lineage>
</organism>
<dbReference type="Proteomes" id="UP000033640">
    <property type="component" value="Unassembled WGS sequence"/>
</dbReference>
<accession>A0A0F0L2X3</accession>